<dbReference type="InterPro" id="IPR027417">
    <property type="entry name" value="P-loop_NTPase"/>
</dbReference>
<dbReference type="SMART" id="SM00320">
    <property type="entry name" value="WD40"/>
    <property type="match status" value="18"/>
</dbReference>
<dbReference type="Pfam" id="PF20703">
    <property type="entry name" value="nSTAND1"/>
    <property type="match status" value="1"/>
</dbReference>
<keyword evidence="4" id="KW-0175">Coiled coil</keyword>
<dbReference type="EMBL" id="RCBY01000040">
    <property type="protein sequence ID" value="RQH46438.1"/>
    <property type="molecule type" value="Genomic_DNA"/>
</dbReference>
<sequence length="2094" mass="238913">MTNPNKLENLSQKNQNSLQELAFALEAEGKNFSLILVHCNFKSLQHNLIQRLANICSVKVQQLNLEPSAITLYSTIEKQIGNEQFQALMVLGLESVKEISRLLPSANQIRGEFSDNFHFPLVLWVTDNVLAEMIRLAPDFYSWAVTIDFEASADDVVDFIRSISEDVYYKTFESGNIFLGKDDFDSCTDIQLKAAFQELLNGGVKIESELEASLEFALGRLGDDLEESRQHYEQSLELWKQNNNLVKQGYLSFYLGLWWRDYAEGNRQEYQHSCLRAKDYFQECINCFEFAQRSDLVDRFINYLAEVNHRLLDWDELEKVAEKALNIHQSHQTKFRMARTYGFLAEVKSNRKAWHETQEFAEQALSLLAEAVVEISNDSEKTNPVLDWELHYHKGWYLFSLAKAQKNLDQVETAVTTLEAAKTITKPSYDPELYRLILKELGNCYFHRGDYLRAFNQKLEQQEIETQFAIKAFIGAGKLQPRKHRSNPDLSSIQASKKLTQEIATSGRLPDVENLVSRIKVSHHRFTILYGSSGVGKSSLVEAGLIPILKGDSVDARDILPVLQQVYTDWRQNLGDSLVKAISELESREYNPPKSPLERGTLKTSPLEKGCFEDSSLRNMRHIDNPPKSPLERGTLKTLSNDDLLSILRALEKQNKVTVLIFDQFEEFFFNNKDINQRLQFYDFLQECLKISFVNVIISLREDFINYLLECNRLVSLDIINNDILSKKHIYYIGDFSIENAKSVIQGITSQTTFTLTPELIDELVKDLAGNLNTVRPIELQIVGSQLQNENITTLVEYQKKGPKQAFVGRYLEEVIKYCGPENERLAKVVLYFLTDENNTRPLKSRVELEEYTEKPERMELILTVLVKSRLVFRIPASPSDNYQLVHDYLAYFVRKEMSEAAQISAELEKERELRKQTEKMLNDALKKQLNSARRAAITLGGMMLAFGAVAIMSTLVGVNTYLLGLSSASKQNQELDRLVSAIETGKKLKWLSFGAMPEIKLEVLSELSTAIQEVKEFNRFKHEDGVTHISVSNDEKMIATGSKDDTVKVWWVDGSQEEKTFDEHKDDITQVGFSSDGRMIASASKDNSAVVRWLDDSRESISLPHNEEVLDVSFSSDNQFVATGCKDGKVQIWSVKDGSLVKTFDSHTAPVAHVSFSPNGKIVASADNYDNVKLWFIDEEKEVEIDNYATTDIEFIDDETIIFSSRGNDFKIYKVNGELIKRYGESLADYTHNIISNHRMFIVYVDDYNQNYAQILTRSNYHTYLRYLYTFQHGNLKNHSENISHLSFSPYDKFIISASEDDTVILWKIDNFLKIFDYHSPFFFLHRKNSFDKSLNADIVPINTSLKKIEIQQQDKNLITTIIVPHSYVFSFSRNNQNFITNSDDYSYTPKLWNTDKKEIALQKNTGYLKNIKVSPDAKTVAAINNNNIIQLWNNKGFPLKILEHNQVKKLAFSPDSQIIASVSFYGIKIWSNEGELIAELDGDYQKLQDIFFSPDSQVITVICDNQGIFLNRSGKLINSFDGHNEKIEKILLSQDKQIIATQSYNQVKLWNLNGKLIKDLGGHHQKVEKVIFSPDSQIIASIGDDNFAKIWRRNGTYAGKLEHRDQVESLDFSLDSKIIITLSYNPDREENSVINLWQSDGTLMKPYQQINDPGINNIELNPAGNIIVSTSGNIIKLWNLDGNVVSLIKGHYGEINDVKFSPDGEIIATASDDKTIKLWNEDGKEIKTLRGHKYPVQSIEFSPDGNFFASIDDDDEYSIDGEKTIIFWDKEGNLLKKDVRGDKVRFQEENNSITSITSTNDSSECETLIFWQLDGKKFNTPQESKSCDEFSKILDYSYDRQTIAWGKTEYPLKLWSLDGKLIRTFKGHSAWVNSATFNHDGTKIVSASDDKTIKIWHKDGQLLNTIKEKDIVNTASFSPDGKTILSGGDEKILKLWSLDGELINPPFEEIHTDKIIKATFSPDGKKIASVSENNNVIIWNVNTREHKEIKNSEEVKSISFSPNSDILTIEHEYGKVTLHLLNGIFVTETELYTTNSFLGEKFSPDGKAIAVQNQSGVLLLNADLDDLLNRACNWASAYLKTTENEDIKHLCD</sequence>
<dbReference type="PANTHER" id="PTHR19879:SF9">
    <property type="entry name" value="TRANSCRIPTION INITIATION FACTOR TFIID SUBUNIT 5"/>
    <property type="match status" value="1"/>
</dbReference>
<evidence type="ECO:0000256" key="2">
    <source>
        <dbReference type="ARBA" id="ARBA00022737"/>
    </source>
</evidence>
<dbReference type="PROSITE" id="PS50294">
    <property type="entry name" value="WD_REPEATS_REGION"/>
    <property type="match status" value="9"/>
</dbReference>
<protein>
    <submittedName>
        <fullName evidence="6">WD40 repeat domain-containing protein</fullName>
    </submittedName>
</protein>
<evidence type="ECO:0000256" key="1">
    <source>
        <dbReference type="ARBA" id="ARBA00022574"/>
    </source>
</evidence>
<keyword evidence="2" id="KW-0677">Repeat</keyword>
<evidence type="ECO:0000256" key="4">
    <source>
        <dbReference type="SAM" id="Coils"/>
    </source>
</evidence>
<evidence type="ECO:0000313" key="6">
    <source>
        <dbReference type="EMBL" id="RQH46438.1"/>
    </source>
</evidence>
<gene>
    <name evidence="6" type="ORF">D5R40_09780</name>
</gene>
<feature type="repeat" description="WD" evidence="3">
    <location>
        <begin position="1950"/>
        <end position="1991"/>
    </location>
</feature>
<dbReference type="Gene3D" id="1.25.40.10">
    <property type="entry name" value="Tetratricopeptide repeat domain"/>
    <property type="match status" value="1"/>
</dbReference>
<feature type="domain" description="Novel STAND NTPase 1" evidence="5">
    <location>
        <begin position="507"/>
        <end position="890"/>
    </location>
</feature>
<dbReference type="SUPFAM" id="SSF50978">
    <property type="entry name" value="WD40 repeat-like"/>
    <property type="match status" value="2"/>
</dbReference>
<organism evidence="6 7">
    <name type="scientific">Okeania hirsuta</name>
    <dbReference type="NCBI Taxonomy" id="1458930"/>
    <lineage>
        <taxon>Bacteria</taxon>
        <taxon>Bacillati</taxon>
        <taxon>Cyanobacteriota</taxon>
        <taxon>Cyanophyceae</taxon>
        <taxon>Oscillatoriophycideae</taxon>
        <taxon>Oscillatoriales</taxon>
        <taxon>Microcoleaceae</taxon>
        <taxon>Okeania</taxon>
    </lineage>
</organism>
<evidence type="ECO:0000313" key="7">
    <source>
        <dbReference type="Proteomes" id="UP000269154"/>
    </source>
</evidence>
<accession>A0A3N6PEC2</accession>
<keyword evidence="7" id="KW-1185">Reference proteome</keyword>
<dbReference type="RefSeq" id="WP_124154561.1">
    <property type="nucleotide sequence ID" value="NZ_CAWOLW010000335.1"/>
</dbReference>
<dbReference type="OrthoDB" id="433942at2"/>
<feature type="repeat" description="WD" evidence="3">
    <location>
        <begin position="1020"/>
        <end position="1061"/>
    </location>
</feature>
<feature type="repeat" description="WD" evidence="3">
    <location>
        <begin position="1690"/>
        <end position="1722"/>
    </location>
</feature>
<feature type="repeat" description="WD" evidence="3">
    <location>
        <begin position="1277"/>
        <end position="1312"/>
    </location>
</feature>
<dbReference type="SUPFAM" id="SSF50998">
    <property type="entry name" value="Quinoprotein alcohol dehydrogenase-like"/>
    <property type="match status" value="1"/>
</dbReference>
<dbReference type="Gene3D" id="3.40.50.300">
    <property type="entry name" value="P-loop containing nucleotide triphosphate hydrolases"/>
    <property type="match status" value="1"/>
</dbReference>
<reference evidence="6 7" key="1">
    <citation type="journal article" date="2018" name="ACS Chem. Biol.">
        <title>Ketoreductase domain dysfunction expands chemodiversity: malyngamide biosynthesis in the cyanobacterium Okeania hirsuta.</title>
        <authorList>
            <person name="Moss N.A."/>
            <person name="Leao T."/>
            <person name="Rankin M."/>
            <person name="McCullough T.M."/>
            <person name="Qu P."/>
            <person name="Korobeynikov A."/>
            <person name="Smith J.L."/>
            <person name="Gerwick L."/>
            <person name="Gerwick W.H."/>
        </authorList>
    </citation>
    <scope>NUCLEOTIDE SEQUENCE [LARGE SCALE GENOMIC DNA]</scope>
    <source>
        <strain evidence="6 7">PAB10Feb10-1</strain>
    </source>
</reference>
<dbReference type="Proteomes" id="UP000269154">
    <property type="component" value="Unassembled WGS sequence"/>
</dbReference>
<dbReference type="PROSITE" id="PS00678">
    <property type="entry name" value="WD_REPEATS_1"/>
    <property type="match status" value="1"/>
</dbReference>
<dbReference type="InterPro" id="IPR001680">
    <property type="entry name" value="WD40_rpt"/>
</dbReference>
<dbReference type="CDD" id="cd00200">
    <property type="entry name" value="WD40"/>
    <property type="match status" value="3"/>
</dbReference>
<feature type="repeat" description="WD" evidence="3">
    <location>
        <begin position="1907"/>
        <end position="1941"/>
    </location>
</feature>
<evidence type="ECO:0000259" key="5">
    <source>
        <dbReference type="Pfam" id="PF20703"/>
    </source>
</evidence>
<dbReference type="InterPro" id="IPR015943">
    <property type="entry name" value="WD40/YVTN_repeat-like_dom_sf"/>
</dbReference>
<dbReference type="InterPro" id="IPR036322">
    <property type="entry name" value="WD40_repeat_dom_sf"/>
</dbReference>
<dbReference type="InterPro" id="IPR049052">
    <property type="entry name" value="nSTAND1"/>
</dbReference>
<dbReference type="PROSITE" id="PS50082">
    <property type="entry name" value="WD_REPEATS_2"/>
    <property type="match status" value="10"/>
</dbReference>
<dbReference type="SUPFAM" id="SSF48452">
    <property type="entry name" value="TPR-like"/>
    <property type="match status" value="1"/>
</dbReference>
<dbReference type="InterPro" id="IPR011047">
    <property type="entry name" value="Quinoprotein_ADH-like_sf"/>
</dbReference>
<feature type="coiled-coil region" evidence="4">
    <location>
        <begin position="894"/>
        <end position="928"/>
    </location>
</feature>
<feature type="repeat" description="WD" evidence="3">
    <location>
        <begin position="1562"/>
        <end position="1593"/>
    </location>
</feature>
<comment type="caution">
    <text evidence="6">The sequence shown here is derived from an EMBL/GenBank/DDBJ whole genome shotgun (WGS) entry which is preliminary data.</text>
</comment>
<dbReference type="Pfam" id="PF00400">
    <property type="entry name" value="WD40"/>
    <property type="match status" value="11"/>
</dbReference>
<dbReference type="SUPFAM" id="SSF52540">
    <property type="entry name" value="P-loop containing nucleoside triphosphate hydrolases"/>
    <property type="match status" value="1"/>
</dbReference>
<dbReference type="Gene3D" id="2.130.10.10">
    <property type="entry name" value="YVTN repeat-like/Quinoprotein amine dehydrogenase"/>
    <property type="match status" value="5"/>
</dbReference>
<keyword evidence="1 3" id="KW-0853">WD repeat</keyword>
<dbReference type="PANTHER" id="PTHR19879">
    <property type="entry name" value="TRANSCRIPTION INITIATION FACTOR TFIID"/>
    <property type="match status" value="1"/>
</dbReference>
<dbReference type="InterPro" id="IPR019775">
    <property type="entry name" value="WD40_repeat_CS"/>
</dbReference>
<evidence type="ECO:0000256" key="3">
    <source>
        <dbReference type="PROSITE-ProRule" id="PRU00221"/>
    </source>
</evidence>
<feature type="repeat" description="WD" evidence="3">
    <location>
        <begin position="1867"/>
        <end position="1898"/>
    </location>
</feature>
<dbReference type="InterPro" id="IPR011990">
    <property type="entry name" value="TPR-like_helical_dom_sf"/>
</dbReference>
<feature type="repeat" description="WD" evidence="3">
    <location>
        <begin position="1062"/>
        <end position="1092"/>
    </location>
</feature>
<name>A0A3N6PEC2_9CYAN</name>
<proteinExistence type="predicted"/>
<feature type="repeat" description="WD" evidence="3">
    <location>
        <begin position="1145"/>
        <end position="1186"/>
    </location>
</feature>
<feature type="repeat" description="WD" evidence="3">
    <location>
        <begin position="1103"/>
        <end position="1144"/>
    </location>
</feature>